<reference evidence="2" key="1">
    <citation type="journal article" date="2013" name="Proc. Natl. Acad. Sci. U.S.A.">
        <title>Genome structure and metabolic features in the red seaweed Chondrus crispus shed light on evolution of the Archaeplastida.</title>
        <authorList>
            <person name="Collen J."/>
            <person name="Porcel B."/>
            <person name="Carre W."/>
            <person name="Ball S.G."/>
            <person name="Chaparro C."/>
            <person name="Tonon T."/>
            <person name="Barbeyron T."/>
            <person name="Michel G."/>
            <person name="Noel B."/>
            <person name="Valentin K."/>
            <person name="Elias M."/>
            <person name="Artiguenave F."/>
            <person name="Arun A."/>
            <person name="Aury J.M."/>
            <person name="Barbosa-Neto J.F."/>
            <person name="Bothwell J.H."/>
            <person name="Bouget F.Y."/>
            <person name="Brillet L."/>
            <person name="Cabello-Hurtado F."/>
            <person name="Capella-Gutierrez S."/>
            <person name="Charrier B."/>
            <person name="Cladiere L."/>
            <person name="Cock J.M."/>
            <person name="Coelho S.M."/>
            <person name="Colleoni C."/>
            <person name="Czjzek M."/>
            <person name="Da Silva C."/>
            <person name="Delage L."/>
            <person name="Denoeud F."/>
            <person name="Deschamps P."/>
            <person name="Dittami S.M."/>
            <person name="Gabaldon T."/>
            <person name="Gachon C.M."/>
            <person name="Groisillier A."/>
            <person name="Herve C."/>
            <person name="Jabbari K."/>
            <person name="Katinka M."/>
            <person name="Kloareg B."/>
            <person name="Kowalczyk N."/>
            <person name="Labadie K."/>
            <person name="Leblanc C."/>
            <person name="Lopez P.J."/>
            <person name="McLachlan D.H."/>
            <person name="Meslet-Cladiere L."/>
            <person name="Moustafa A."/>
            <person name="Nehr Z."/>
            <person name="Nyvall Collen P."/>
            <person name="Panaud O."/>
            <person name="Partensky F."/>
            <person name="Poulain J."/>
            <person name="Rensing S.A."/>
            <person name="Rousvoal S."/>
            <person name="Samson G."/>
            <person name="Symeonidi A."/>
            <person name="Weissenbach J."/>
            <person name="Zambounis A."/>
            <person name="Wincker P."/>
            <person name="Boyen C."/>
        </authorList>
    </citation>
    <scope>NUCLEOTIDE SEQUENCE [LARGE SCALE GENOMIC DNA]</scope>
    <source>
        <strain evidence="2">cv. Stackhouse</strain>
    </source>
</reference>
<dbReference type="Gramene" id="CDF32331">
    <property type="protein sequence ID" value="CDF32331"/>
    <property type="gene ID" value="CHC_T00008064001"/>
</dbReference>
<dbReference type="EMBL" id="HG001477">
    <property type="protein sequence ID" value="CDF32331.1"/>
    <property type="molecule type" value="Genomic_DNA"/>
</dbReference>
<dbReference type="RefSeq" id="XP_005711996.1">
    <property type="nucleotide sequence ID" value="XM_005711939.1"/>
</dbReference>
<protein>
    <submittedName>
        <fullName evidence="1">Uncharacterized protein</fullName>
    </submittedName>
</protein>
<dbReference type="GeneID" id="17319711"/>
<proteinExistence type="predicted"/>
<accession>R7Q4N2</accession>
<evidence type="ECO:0000313" key="1">
    <source>
        <dbReference type="EMBL" id="CDF32331.1"/>
    </source>
</evidence>
<dbReference type="AlphaFoldDB" id="R7Q4N2"/>
<dbReference type="KEGG" id="ccp:CHC_T00008064001"/>
<keyword evidence="2" id="KW-1185">Reference proteome</keyword>
<gene>
    <name evidence="1" type="ORF">CHC_T00008064001</name>
</gene>
<name>R7Q4N2_CHOCR</name>
<organism evidence="1 2">
    <name type="scientific">Chondrus crispus</name>
    <name type="common">Carrageen Irish moss</name>
    <name type="synonym">Polymorpha crispa</name>
    <dbReference type="NCBI Taxonomy" id="2769"/>
    <lineage>
        <taxon>Eukaryota</taxon>
        <taxon>Rhodophyta</taxon>
        <taxon>Florideophyceae</taxon>
        <taxon>Rhodymeniophycidae</taxon>
        <taxon>Gigartinales</taxon>
        <taxon>Gigartinaceae</taxon>
        <taxon>Chondrus</taxon>
    </lineage>
</organism>
<evidence type="ECO:0000313" key="2">
    <source>
        <dbReference type="Proteomes" id="UP000012073"/>
    </source>
</evidence>
<dbReference type="Proteomes" id="UP000012073">
    <property type="component" value="Unassembled WGS sequence"/>
</dbReference>
<sequence>MAYLGTPSFTLTSESQNLSSCIANATHRHVMPTAPKTRA</sequence>